<evidence type="ECO:0000256" key="1">
    <source>
        <dbReference type="ARBA" id="ARBA00004241"/>
    </source>
</evidence>
<evidence type="ECO:0000313" key="5">
    <source>
        <dbReference type="Proteomes" id="UP000276349"/>
    </source>
</evidence>
<accession>A0A431UJA5</accession>
<dbReference type="InterPro" id="IPR012902">
    <property type="entry name" value="N_methyl_site"/>
</dbReference>
<feature type="transmembrane region" description="Helical" evidence="3">
    <location>
        <begin position="12"/>
        <end position="32"/>
    </location>
</feature>
<name>A0A431UJA5_9BACI</name>
<dbReference type="PIRSF" id="PIRSF021292">
    <property type="entry name" value="Competence_ComGD"/>
    <property type="match status" value="1"/>
</dbReference>
<proteinExistence type="predicted"/>
<evidence type="ECO:0000313" key="4">
    <source>
        <dbReference type="EMBL" id="RTQ89530.1"/>
    </source>
</evidence>
<dbReference type="GO" id="GO:0030420">
    <property type="term" value="P:establishment of competence for transformation"/>
    <property type="evidence" value="ECO:0007669"/>
    <property type="project" value="UniProtKB-KW"/>
</dbReference>
<protein>
    <submittedName>
        <fullName evidence="4">Prepilin-type N-terminal cleavage/methylation domain-containing protein</fullName>
    </submittedName>
</protein>
<dbReference type="InterPro" id="IPR045584">
    <property type="entry name" value="Pilin-like"/>
</dbReference>
<dbReference type="OrthoDB" id="2734640at2"/>
<dbReference type="AlphaFoldDB" id="A0A431UJA5"/>
<dbReference type="Pfam" id="PF07963">
    <property type="entry name" value="N_methyl"/>
    <property type="match status" value="1"/>
</dbReference>
<dbReference type="EMBL" id="RXNR01000062">
    <property type="protein sequence ID" value="RTQ89530.1"/>
    <property type="molecule type" value="Genomic_DNA"/>
</dbReference>
<evidence type="ECO:0000256" key="2">
    <source>
        <dbReference type="ARBA" id="ARBA00023287"/>
    </source>
</evidence>
<comment type="subcellular location">
    <subcellularLocation>
        <location evidence="1">Cell surface</location>
    </subcellularLocation>
</comment>
<keyword evidence="3" id="KW-0472">Membrane</keyword>
<organism evidence="4 5">
    <name type="scientific">Lysinibacillus telephonicus</name>
    <dbReference type="NCBI Taxonomy" id="1714840"/>
    <lineage>
        <taxon>Bacteria</taxon>
        <taxon>Bacillati</taxon>
        <taxon>Bacillota</taxon>
        <taxon>Bacilli</taxon>
        <taxon>Bacillales</taxon>
        <taxon>Bacillaceae</taxon>
        <taxon>Lysinibacillus</taxon>
    </lineage>
</organism>
<dbReference type="InterPro" id="IPR016785">
    <property type="entry name" value="ComGD"/>
</dbReference>
<keyword evidence="2" id="KW-0178">Competence</keyword>
<dbReference type="Proteomes" id="UP000276349">
    <property type="component" value="Unassembled WGS sequence"/>
</dbReference>
<reference evidence="4 5" key="1">
    <citation type="submission" date="2018-12" db="EMBL/GenBank/DDBJ databases">
        <authorList>
            <person name="Yu L."/>
        </authorList>
    </citation>
    <scope>NUCLEOTIDE SEQUENCE [LARGE SCALE GENOMIC DNA]</scope>
    <source>
        <strain evidence="4 5">S5H2222</strain>
    </source>
</reference>
<gene>
    <name evidence="4" type="ORF">EKG35_16345</name>
</gene>
<comment type="caution">
    <text evidence="4">The sequence shown here is derived from an EMBL/GenBank/DDBJ whole genome shotgun (WGS) entry which is preliminary data.</text>
</comment>
<keyword evidence="5" id="KW-1185">Reference proteome</keyword>
<dbReference type="NCBIfam" id="TIGR02532">
    <property type="entry name" value="IV_pilin_GFxxxE"/>
    <property type="match status" value="1"/>
</dbReference>
<keyword evidence="3" id="KW-1133">Transmembrane helix</keyword>
<sequence>MMKGILKNNNGYTLIEMLIVLFIVVTISSIVFQFTIKLTEKRVVEQFFNQVMLDLQRVQALAIEEDRTITFVFIDTNTYKAYYELGGNSILEKSFPKGIELNIYSNLKKIEFYPSGEIGKFGTVLFNTPFGEKRLIVNMQKGRLRLNE</sequence>
<dbReference type="SUPFAM" id="SSF54523">
    <property type="entry name" value="Pili subunits"/>
    <property type="match status" value="1"/>
</dbReference>
<evidence type="ECO:0000256" key="3">
    <source>
        <dbReference type="SAM" id="Phobius"/>
    </source>
</evidence>
<keyword evidence="3" id="KW-0812">Transmembrane</keyword>
<dbReference type="GO" id="GO:0009986">
    <property type="term" value="C:cell surface"/>
    <property type="evidence" value="ECO:0007669"/>
    <property type="project" value="UniProtKB-SubCell"/>
</dbReference>